<feature type="signal peptide" evidence="8">
    <location>
        <begin position="1"/>
        <end position="17"/>
    </location>
</feature>
<dbReference type="PROSITE" id="PS51405">
    <property type="entry name" value="HEME_HALOPEROXIDASE"/>
    <property type="match status" value="1"/>
</dbReference>
<dbReference type="InterPro" id="IPR036851">
    <property type="entry name" value="Chloroperoxidase-like_sf"/>
</dbReference>
<keyword evidence="5" id="KW-0560">Oxidoreductase</keyword>
<evidence type="ECO:0000256" key="2">
    <source>
        <dbReference type="ARBA" id="ARBA00022559"/>
    </source>
</evidence>
<dbReference type="Proteomes" id="UP000782241">
    <property type="component" value="Unassembled WGS sequence"/>
</dbReference>
<keyword evidence="2" id="KW-0575">Peroxidase</keyword>
<evidence type="ECO:0000259" key="9">
    <source>
        <dbReference type="PROSITE" id="PS51405"/>
    </source>
</evidence>
<dbReference type="InterPro" id="IPR002347">
    <property type="entry name" value="SDR_fam"/>
</dbReference>
<comment type="cofactor">
    <cofactor evidence="1">
        <name>heme b</name>
        <dbReference type="ChEBI" id="CHEBI:60344"/>
    </cofactor>
</comment>
<dbReference type="PANTHER" id="PTHR33577:SF15">
    <property type="entry name" value="HEME HALOPEROXIDASE FAMILY PROFILE DOMAIN-CONTAINING PROTEIN"/>
    <property type="match status" value="1"/>
</dbReference>
<dbReference type="SMART" id="SM00822">
    <property type="entry name" value="PKS_KR"/>
    <property type="match status" value="1"/>
</dbReference>
<dbReference type="GO" id="GO:0004601">
    <property type="term" value="F:peroxidase activity"/>
    <property type="evidence" value="ECO:0007669"/>
    <property type="project" value="UniProtKB-KW"/>
</dbReference>
<evidence type="ECO:0000256" key="6">
    <source>
        <dbReference type="ARBA" id="ARBA00023004"/>
    </source>
</evidence>
<evidence type="ECO:0000256" key="3">
    <source>
        <dbReference type="ARBA" id="ARBA00022617"/>
    </source>
</evidence>
<reference evidence="10" key="1">
    <citation type="submission" date="2021-04" db="EMBL/GenBank/DDBJ databases">
        <title>Draft genome of Fusarium avenaceum strain F156N33, isolated from an atmospheric sample in Virginia.</title>
        <authorList>
            <person name="Yang S."/>
            <person name="Vinatzer B.A."/>
            <person name="Coleman J."/>
        </authorList>
    </citation>
    <scope>NUCLEOTIDE SEQUENCE</scope>
    <source>
        <strain evidence="10">F156N33</strain>
    </source>
</reference>
<sequence>MRLTFFVAALWAPSALSFPWLAPEGMDALLDHPEARAEIDRRLQQWQSGQDQEKKQPEARAIKTGIVGGVVSLLGGTVEAVVDNVLGLIPTNKAVKGLQKFPEASHPFKAPGSTDQRGPCPGLNTLANHGYIPRNGIATIGQIQAGTAKVFNMGADLSALLAVGGAVDGGDILSQKMSIGGPDSRVGLLNGALNKIFGKPSGIAGHGKFNEGDASATREDFYLHGDNISFKPKLFKQLHQQALAKGDGTYNIDAVKEHFKNRYRDSKAANKQFYFNVPSAAVVMGAYYFIPGFFSNGTIGAGGIANEASITSFYGAKPTRKNAWKDKNLDYTHVPERIPEQGWYRRATPMTIAEAVGGILDVYLYALPALGGSGADGSWVVGPLNLPKDPQGLSCFLYNAVFANFPSELFNSVKILQSVLNGVSDALVPGYKALGCKVDFPDAEGSSASKKFAAYEKKYVGPAKTKAVGSAEECQRCHRLGKRCTYLNVVEKRKSPSNASRTRLVEQRLNRVLSLLSEQAKGTPLGGFITQLSAADLDLDILRQAQPAPLGMPRNINLRQNLDVVDHGFLTIAEAHILLDNYRRKAIQHFPLVPIAHSTSAPSLRKHKPFLFMCIMATMKFDNCTIQRQIGEEVRIQAHQRVLMESESSLELLQGLLIYLAWYQYFFSYEKQQIVQLAQLCVSLVHNLGLDQNPNNVRRKVDLGPDETASGRKAARSTDQLRALLGTYCTASWVSTKFRTRCAIPYTGYIKQSWEILLAKNEYQSDALIAYFVRVNELSRRICDTFGYDDLENSGVRGEFVSAMTLQSLSNESMLLKASIPPSIQGNFALQLELYLLDTLIGEVALHEDFWDRSATGNLFLANNPSFFPNTRLSILFSLFRSCKLLNDAVMHSPDEDLWYITFYTTAKVCRTLSCPSNAGKIATEISRDAGFSSNGPYLADHVFPVYDASAIEQAADLRGEAKRLRAKFRNLSPLVQNTGDEVDIMFGFGEMIWAVFTAYEQSRGAEAGPITFTIISDEQYTSPEAGSSGGYLSSTGSGNVHPGTALDFEAIEDGDYDVTSVVHSDTYPAIDPTKFNLQGKTILVTGSSRGFGRAMCVAFARAGAAHIVLASRSDMSTTADAIRAAAKGAGHPEPDVLSVITDVGVPGSVDALAEKVSEAFGSLDVVINNAAFMKIGSIAESDPADWLQTITANVFGPYLVARAMAPLLLKAKTKTIINIASVGAHLVSHSLSAYQTSKLAIVRLTEFIALEYGDKGIVSYCVHPGNSPSEMLGGIEGVPEPMRPAFVDTPELCANSLVFLASERRTWLAGRYINVTWDLPELMSKEEEIVQGDKLKVRLVF</sequence>
<evidence type="ECO:0000256" key="7">
    <source>
        <dbReference type="ARBA" id="ARBA00025795"/>
    </source>
</evidence>
<evidence type="ECO:0000256" key="5">
    <source>
        <dbReference type="ARBA" id="ARBA00023002"/>
    </source>
</evidence>
<keyword evidence="6" id="KW-0408">Iron</keyword>
<dbReference type="InterPro" id="IPR057326">
    <property type="entry name" value="KR_dom"/>
</dbReference>
<feature type="domain" description="Heme haloperoxidase family profile" evidence="9">
    <location>
        <begin position="104"/>
        <end position="357"/>
    </location>
</feature>
<dbReference type="InterPro" id="IPR036291">
    <property type="entry name" value="NAD(P)-bd_dom_sf"/>
</dbReference>
<comment type="caution">
    <text evidence="10">The sequence shown here is derived from an EMBL/GenBank/DDBJ whole genome shotgun (WGS) entry which is preliminary data.</text>
</comment>
<keyword evidence="11" id="KW-1185">Reference proteome</keyword>
<feature type="chain" id="PRO_5040335174" description="Heme haloperoxidase family profile domain-containing protein" evidence="8">
    <location>
        <begin position="18"/>
        <end position="1342"/>
    </location>
</feature>
<evidence type="ECO:0000256" key="1">
    <source>
        <dbReference type="ARBA" id="ARBA00001970"/>
    </source>
</evidence>
<protein>
    <recommendedName>
        <fullName evidence="9">Heme haloperoxidase family profile domain-containing protein</fullName>
    </recommendedName>
</protein>
<name>A0A9P7KTA9_9HYPO</name>
<dbReference type="PRINTS" id="PR00080">
    <property type="entry name" value="SDRFAMILY"/>
</dbReference>
<dbReference type="GO" id="GO:0046872">
    <property type="term" value="F:metal ion binding"/>
    <property type="evidence" value="ECO:0007669"/>
    <property type="project" value="UniProtKB-KW"/>
</dbReference>
<evidence type="ECO:0000313" key="10">
    <source>
        <dbReference type="EMBL" id="KAG5660210.1"/>
    </source>
</evidence>
<dbReference type="SUPFAM" id="SSF51735">
    <property type="entry name" value="NAD(P)-binding Rossmann-fold domains"/>
    <property type="match status" value="1"/>
</dbReference>
<dbReference type="Gene3D" id="3.40.50.720">
    <property type="entry name" value="NAD(P)-binding Rossmann-like Domain"/>
    <property type="match status" value="1"/>
</dbReference>
<dbReference type="SUPFAM" id="SSF47571">
    <property type="entry name" value="Cloroperoxidase"/>
    <property type="match status" value="1"/>
</dbReference>
<dbReference type="Pfam" id="PF00106">
    <property type="entry name" value="adh_short"/>
    <property type="match status" value="1"/>
</dbReference>
<organism evidence="10 11">
    <name type="scientific">Fusarium avenaceum</name>
    <dbReference type="NCBI Taxonomy" id="40199"/>
    <lineage>
        <taxon>Eukaryota</taxon>
        <taxon>Fungi</taxon>
        <taxon>Dikarya</taxon>
        <taxon>Ascomycota</taxon>
        <taxon>Pezizomycotina</taxon>
        <taxon>Sordariomycetes</taxon>
        <taxon>Hypocreomycetidae</taxon>
        <taxon>Hypocreales</taxon>
        <taxon>Nectriaceae</taxon>
        <taxon>Fusarium</taxon>
        <taxon>Fusarium tricinctum species complex</taxon>
    </lineage>
</organism>
<dbReference type="PRINTS" id="PR00081">
    <property type="entry name" value="GDHRDH"/>
</dbReference>
<keyword evidence="4" id="KW-0479">Metal-binding</keyword>
<evidence type="ECO:0000313" key="11">
    <source>
        <dbReference type="Proteomes" id="UP000782241"/>
    </source>
</evidence>
<dbReference type="CDD" id="cd05233">
    <property type="entry name" value="SDR_c"/>
    <property type="match status" value="1"/>
</dbReference>
<dbReference type="InterPro" id="IPR000028">
    <property type="entry name" value="Chloroperoxidase"/>
</dbReference>
<dbReference type="Pfam" id="PF01328">
    <property type="entry name" value="Peroxidase_2"/>
    <property type="match status" value="1"/>
</dbReference>
<dbReference type="Gene3D" id="1.10.489.10">
    <property type="entry name" value="Chloroperoxidase-like"/>
    <property type="match status" value="1"/>
</dbReference>
<gene>
    <name evidence="10" type="ORF">KAF25_003732</name>
</gene>
<evidence type="ECO:0000256" key="8">
    <source>
        <dbReference type="SAM" id="SignalP"/>
    </source>
</evidence>
<proteinExistence type="inferred from homology"/>
<accession>A0A9P7KTA9</accession>
<keyword evidence="3" id="KW-0349">Heme</keyword>
<evidence type="ECO:0000256" key="4">
    <source>
        <dbReference type="ARBA" id="ARBA00022723"/>
    </source>
</evidence>
<keyword evidence="8" id="KW-0732">Signal</keyword>
<comment type="similarity">
    <text evidence="7">Belongs to the chloroperoxidase family.</text>
</comment>
<dbReference type="PANTHER" id="PTHR33577">
    <property type="entry name" value="STERIGMATOCYSTIN BIOSYNTHESIS PEROXIDASE STCC-RELATED"/>
    <property type="match status" value="1"/>
</dbReference>
<dbReference type="EMBL" id="JAGPUO010000010">
    <property type="protein sequence ID" value="KAG5660210.1"/>
    <property type="molecule type" value="Genomic_DNA"/>
</dbReference>
<dbReference type="CDD" id="cd12148">
    <property type="entry name" value="fungal_TF_MHR"/>
    <property type="match status" value="1"/>
</dbReference>